<evidence type="ECO:0000256" key="2">
    <source>
        <dbReference type="SAM" id="Phobius"/>
    </source>
</evidence>
<dbReference type="EMBL" id="JABEZU010000005">
    <property type="protein sequence ID" value="NOV98870.1"/>
    <property type="molecule type" value="Genomic_DNA"/>
</dbReference>
<dbReference type="Proteomes" id="UP000757540">
    <property type="component" value="Unassembled WGS sequence"/>
</dbReference>
<protein>
    <submittedName>
        <fullName evidence="5">Membrane protein YgcG</fullName>
    </submittedName>
</protein>
<evidence type="ECO:0000259" key="4">
    <source>
        <dbReference type="Pfam" id="PF17173"/>
    </source>
</evidence>
<dbReference type="InterPro" id="IPR006311">
    <property type="entry name" value="TAT_signal"/>
</dbReference>
<name>A0ABX2A9T0_9MICO</name>
<keyword evidence="2" id="KW-1133">Transmembrane helix</keyword>
<comment type="caution">
    <text evidence="5">The sequence shown here is derived from an EMBL/GenBank/DDBJ whole genome shotgun (WGS) entry which is preliminary data.</text>
</comment>
<accession>A0ABX2A9T0</accession>
<evidence type="ECO:0000313" key="5">
    <source>
        <dbReference type="EMBL" id="NOV98870.1"/>
    </source>
</evidence>
<dbReference type="Pfam" id="PF17173">
    <property type="entry name" value="DUF5129"/>
    <property type="match status" value="1"/>
</dbReference>
<dbReference type="RefSeq" id="WP_171785074.1">
    <property type="nucleotide sequence ID" value="NZ_BAAAML010000004.1"/>
</dbReference>
<feature type="region of interest" description="Disordered" evidence="1">
    <location>
        <begin position="456"/>
        <end position="494"/>
    </location>
</feature>
<dbReference type="PROSITE" id="PS51318">
    <property type="entry name" value="TAT"/>
    <property type="match status" value="1"/>
</dbReference>
<feature type="chain" id="PRO_5047111716" evidence="3">
    <location>
        <begin position="27"/>
        <end position="494"/>
    </location>
</feature>
<keyword evidence="3" id="KW-0732">Signal</keyword>
<keyword evidence="6" id="KW-1185">Reference proteome</keyword>
<evidence type="ECO:0000256" key="3">
    <source>
        <dbReference type="SAM" id="SignalP"/>
    </source>
</evidence>
<keyword evidence="2" id="KW-0472">Membrane</keyword>
<feature type="signal peptide" evidence="3">
    <location>
        <begin position="1"/>
        <end position="26"/>
    </location>
</feature>
<sequence length="494" mass="53726">MSVRRRIITGTAASAVVVGVSIGAYAAQAPRHDAGAIAVVDTAGVLYEPELLDAVEAMRFYEPTVVAFFTHDGGPEARHDDYALNDAVLEHARAARTDWLSENEQKFADDLFIFAVDPEGRLVGTYFGENRTVSEDAQLEIQDAAKDDFRRGQWTAGAIAGAQAAADRMNSPAIRRPAGTAVASVVSLATVVGSGIYVLVGMNRASRSRRARAAGDRAMANVVRDYDETELHTHVIPAESRYGGAMLERFAGFQRGFRELVELGDTARAVPESDYDSRRVLQTLTHYQEKADELDQLDDVIADTAAFLNRDGSWPEVWARQTEPLRDDLAQVEPLLGSTVPKTMRGLAEAQQLRELATRTSVALDRMREELEDRSLSPDSALDRLREMRDELSGHLDALAGAVSREYSKVKAEQQMMERAFRSDGYRPARRSTILGTVDPAWTWFTVSTFQSGFAAGTSKVEQSRSSSSSGGSTSGFSSSSGGSFSGSGSSSRF</sequence>
<organism evidence="5 6">
    <name type="scientific">Isoptericola halotolerans</name>
    <dbReference type="NCBI Taxonomy" id="300560"/>
    <lineage>
        <taxon>Bacteria</taxon>
        <taxon>Bacillati</taxon>
        <taxon>Actinomycetota</taxon>
        <taxon>Actinomycetes</taxon>
        <taxon>Micrococcales</taxon>
        <taxon>Promicromonosporaceae</taxon>
        <taxon>Isoptericola</taxon>
    </lineage>
</organism>
<reference evidence="5 6" key="1">
    <citation type="submission" date="2020-05" db="EMBL/GenBank/DDBJ databases">
        <title>Genomic Encyclopedia of Type Strains, Phase III (KMG-III): the genomes of soil and plant-associated and newly described type strains.</title>
        <authorList>
            <person name="Whitman W."/>
        </authorList>
    </citation>
    <scope>NUCLEOTIDE SEQUENCE [LARGE SCALE GENOMIC DNA]</scope>
    <source>
        <strain evidence="5 6">KCTC 19046</strain>
    </source>
</reference>
<keyword evidence="2" id="KW-0812">Transmembrane</keyword>
<evidence type="ECO:0000256" key="1">
    <source>
        <dbReference type="SAM" id="MobiDB-lite"/>
    </source>
</evidence>
<feature type="transmembrane region" description="Helical" evidence="2">
    <location>
        <begin position="178"/>
        <end position="200"/>
    </location>
</feature>
<dbReference type="Gene3D" id="3.10.310.50">
    <property type="match status" value="1"/>
</dbReference>
<gene>
    <name evidence="5" type="ORF">HDG69_003472</name>
</gene>
<feature type="domain" description="DUF5129" evidence="4">
    <location>
        <begin position="39"/>
        <end position="385"/>
    </location>
</feature>
<dbReference type="InterPro" id="IPR033435">
    <property type="entry name" value="DUF5129"/>
</dbReference>
<evidence type="ECO:0000313" key="6">
    <source>
        <dbReference type="Proteomes" id="UP000757540"/>
    </source>
</evidence>
<feature type="compositionally biased region" description="Low complexity" evidence="1">
    <location>
        <begin position="464"/>
        <end position="494"/>
    </location>
</feature>
<proteinExistence type="predicted"/>